<organism evidence="5 6">
    <name type="scientific">Mycena belliarum</name>
    <dbReference type="NCBI Taxonomy" id="1033014"/>
    <lineage>
        <taxon>Eukaryota</taxon>
        <taxon>Fungi</taxon>
        <taxon>Dikarya</taxon>
        <taxon>Basidiomycota</taxon>
        <taxon>Agaricomycotina</taxon>
        <taxon>Agaricomycetes</taxon>
        <taxon>Agaricomycetidae</taxon>
        <taxon>Agaricales</taxon>
        <taxon>Marasmiineae</taxon>
        <taxon>Mycenaceae</taxon>
        <taxon>Mycena</taxon>
    </lineage>
</organism>
<reference evidence="5" key="1">
    <citation type="submission" date="2023-03" db="EMBL/GenBank/DDBJ databases">
        <title>Massive genome expansion in bonnet fungi (Mycena s.s.) driven by repeated elements and novel gene families across ecological guilds.</title>
        <authorList>
            <consortium name="Lawrence Berkeley National Laboratory"/>
            <person name="Harder C.B."/>
            <person name="Miyauchi S."/>
            <person name="Viragh M."/>
            <person name="Kuo A."/>
            <person name="Thoen E."/>
            <person name="Andreopoulos B."/>
            <person name="Lu D."/>
            <person name="Skrede I."/>
            <person name="Drula E."/>
            <person name="Henrissat B."/>
            <person name="Morin E."/>
            <person name="Kohler A."/>
            <person name="Barry K."/>
            <person name="LaButti K."/>
            <person name="Morin E."/>
            <person name="Salamov A."/>
            <person name="Lipzen A."/>
            <person name="Mereny Z."/>
            <person name="Hegedus B."/>
            <person name="Baldrian P."/>
            <person name="Stursova M."/>
            <person name="Weitz H."/>
            <person name="Taylor A."/>
            <person name="Grigoriev I.V."/>
            <person name="Nagy L.G."/>
            <person name="Martin F."/>
            <person name="Kauserud H."/>
        </authorList>
    </citation>
    <scope>NUCLEOTIDE SEQUENCE</scope>
    <source>
        <strain evidence="5">CBHHK173m</strain>
    </source>
</reference>
<keyword evidence="6" id="KW-1185">Reference proteome</keyword>
<comment type="similarity">
    <text evidence="1">Belongs to the peptidase S33 family.</text>
</comment>
<protein>
    <submittedName>
        <fullName evidence="5">Alpha/Beta hydrolase protein</fullName>
    </submittedName>
</protein>
<dbReference type="Proteomes" id="UP001222325">
    <property type="component" value="Unassembled WGS sequence"/>
</dbReference>
<dbReference type="InterPro" id="IPR010497">
    <property type="entry name" value="Epoxide_hydro_N"/>
</dbReference>
<sequence length="394" mass="43494">MVSSLNSADAKQFDVKPFKIDLSSKIPHLKGLVSDTRLPAKPLYPEYEYSGPDRGINLDVLSSLKEEWITTYDWDAEQAKMNEFEHFTAVIEESMEPDAIPVILLHGWPGSFHEFMPVIKPLTQAGTNAAGKKVSYDVVVPSLPGFIFSSLPPANWTTDDVARIFNTLMTDVLGYPKYAVHGTDWGCVVGYSLYSKFAAAVAAAQFVFIPFIPPSPEQMAAENVTLTAEQDETVARFNAAGTTGLGFRDMQTYKPNDVGLALYDNPVGQLAWMGGNIMRWSDPHAGTPPSRLDSTAILTMVSLYYLSESFHTSLWIYGANSTAFSPLYTRAATDAPMLYSEYKNNVACWPREFVAKVGNLVSYIAHDFGGHFPGLDNPPALIADIREIVSYWNV</sequence>
<name>A0AAD6XX97_9AGAR</name>
<evidence type="ECO:0000256" key="1">
    <source>
        <dbReference type="ARBA" id="ARBA00010088"/>
    </source>
</evidence>
<feature type="active site" description="Nucleophile" evidence="3">
    <location>
        <position position="184"/>
    </location>
</feature>
<accession>A0AAD6XX97</accession>
<evidence type="ECO:0000256" key="2">
    <source>
        <dbReference type="ARBA" id="ARBA00022801"/>
    </source>
</evidence>
<dbReference type="InterPro" id="IPR000639">
    <property type="entry name" value="Epox_hydrolase-like"/>
</dbReference>
<evidence type="ECO:0000313" key="5">
    <source>
        <dbReference type="EMBL" id="KAJ7102573.1"/>
    </source>
</evidence>
<proteinExistence type="inferred from homology"/>
<dbReference type="PIRSF" id="PIRSF001112">
    <property type="entry name" value="Epoxide_hydrolase"/>
    <property type="match status" value="1"/>
</dbReference>
<gene>
    <name evidence="5" type="ORF">B0H15DRAFT_936479</name>
</gene>
<feature type="active site" description="Proton acceptor" evidence="3">
    <location>
        <position position="371"/>
    </location>
</feature>
<evidence type="ECO:0000259" key="4">
    <source>
        <dbReference type="Pfam" id="PF06441"/>
    </source>
</evidence>
<feature type="active site" description="Proton donor" evidence="3">
    <location>
        <position position="317"/>
    </location>
</feature>
<feature type="domain" description="Epoxide hydrolase N-terminal" evidence="4">
    <location>
        <begin position="15"/>
        <end position="115"/>
    </location>
</feature>
<dbReference type="InterPro" id="IPR016292">
    <property type="entry name" value="Epoxide_hydrolase"/>
</dbReference>
<dbReference type="Gene3D" id="3.40.50.1820">
    <property type="entry name" value="alpha/beta hydrolase"/>
    <property type="match status" value="1"/>
</dbReference>
<dbReference type="PANTHER" id="PTHR21661:SF39">
    <property type="entry name" value="HYDROLASE, PUTATIVE (AFU_ORTHOLOGUE AFUA_3G08960)-RELATED"/>
    <property type="match status" value="1"/>
</dbReference>
<dbReference type="GO" id="GO:0097176">
    <property type="term" value="P:epoxide metabolic process"/>
    <property type="evidence" value="ECO:0007669"/>
    <property type="project" value="TreeGrafter"/>
</dbReference>
<comment type="caution">
    <text evidence="5">The sequence shown here is derived from an EMBL/GenBank/DDBJ whole genome shotgun (WGS) entry which is preliminary data.</text>
</comment>
<dbReference type="PANTHER" id="PTHR21661">
    <property type="entry name" value="EPOXIDE HYDROLASE 1-RELATED"/>
    <property type="match status" value="1"/>
</dbReference>
<dbReference type="Pfam" id="PF06441">
    <property type="entry name" value="EHN"/>
    <property type="match status" value="1"/>
</dbReference>
<dbReference type="AlphaFoldDB" id="A0AAD6XX97"/>
<evidence type="ECO:0000256" key="3">
    <source>
        <dbReference type="PIRSR" id="PIRSR001112-1"/>
    </source>
</evidence>
<dbReference type="GO" id="GO:0004301">
    <property type="term" value="F:epoxide hydrolase activity"/>
    <property type="evidence" value="ECO:0007669"/>
    <property type="project" value="TreeGrafter"/>
</dbReference>
<dbReference type="SUPFAM" id="SSF53474">
    <property type="entry name" value="alpha/beta-Hydrolases"/>
    <property type="match status" value="1"/>
</dbReference>
<keyword evidence="2 5" id="KW-0378">Hydrolase</keyword>
<evidence type="ECO:0000313" key="6">
    <source>
        <dbReference type="Proteomes" id="UP001222325"/>
    </source>
</evidence>
<dbReference type="PRINTS" id="PR00412">
    <property type="entry name" value="EPOXHYDRLASE"/>
</dbReference>
<dbReference type="EMBL" id="JARJCN010000003">
    <property type="protein sequence ID" value="KAJ7102573.1"/>
    <property type="molecule type" value="Genomic_DNA"/>
</dbReference>
<dbReference type="InterPro" id="IPR029058">
    <property type="entry name" value="AB_hydrolase_fold"/>
</dbReference>